<evidence type="ECO:0000313" key="1">
    <source>
        <dbReference type="EMBL" id="MDT0417829.1"/>
    </source>
</evidence>
<evidence type="ECO:0008006" key="3">
    <source>
        <dbReference type="Google" id="ProtNLM"/>
    </source>
</evidence>
<dbReference type="RefSeq" id="WP_175417795.1">
    <property type="nucleotide sequence ID" value="NZ_JAVRER010000033.1"/>
</dbReference>
<proteinExistence type="predicted"/>
<protein>
    <recommendedName>
        <fullName evidence="3">Apea-like HEPN domain-containing protein</fullName>
    </recommendedName>
</protein>
<sequence length="483" mass="54907">MTHFAATFLNLALPNKAGFEQIMEAVKKHLGDNWSTPTWPDIRRLHRTRNLVQHEGLEVDQANISVWAAATSSYTRSLVSAVWGVNISDAALAEAVRDADLKGLLRNAEVNARRNSPIESIEYSRQAFRTAYGYWQKQYRRRMAFHREPMRTDIVDRSAFDYLKREIAEVDEASVAIAFSGDPGEYVWFRDITANPEVVRTVTADEAQRALGFVFGWIVRWESFTDSYIPDLAHRRQVEQRRVRTTHGPAHVAAARVLREVDGTQVELDLIDVPDADDYDLWRSTLLRLLKEGRQVQEWWNVTDSGKLRHGSAEGAISATELAECVSAALLRVEVDIQARRSEDEASRRARISEAAAYGKSYEATVSRFPSWVEKVWLAETLETMGGFSQSRLMFSITESAWPYRQTIASSLRVDEKIEQCYPSGQEKALRVFPQLDVMELASAFEGISADIEEMIADGIASKRTMEDSRQFLESQLKEAFRL</sequence>
<evidence type="ECO:0000313" key="2">
    <source>
        <dbReference type="Proteomes" id="UP001183607"/>
    </source>
</evidence>
<accession>A0ABD5E8U5</accession>
<dbReference type="Proteomes" id="UP001183607">
    <property type="component" value="Unassembled WGS sequence"/>
</dbReference>
<gene>
    <name evidence="1" type="ORF">RM574_20315</name>
</gene>
<dbReference type="AlphaFoldDB" id="A0ABD5E8U5"/>
<organism evidence="1 2">
    <name type="scientific">Streptomyces evansiae</name>
    <dbReference type="NCBI Taxonomy" id="3075535"/>
    <lineage>
        <taxon>Bacteria</taxon>
        <taxon>Bacillati</taxon>
        <taxon>Actinomycetota</taxon>
        <taxon>Actinomycetes</taxon>
        <taxon>Kitasatosporales</taxon>
        <taxon>Streptomycetaceae</taxon>
        <taxon>Streptomyces</taxon>
    </lineage>
</organism>
<dbReference type="EMBL" id="JAVRER010000033">
    <property type="protein sequence ID" value="MDT0417829.1"/>
    <property type="molecule type" value="Genomic_DNA"/>
</dbReference>
<reference evidence="2" key="1">
    <citation type="submission" date="2023-07" db="EMBL/GenBank/DDBJ databases">
        <title>30 novel species of actinomycetes from the DSMZ collection.</title>
        <authorList>
            <person name="Nouioui I."/>
        </authorList>
    </citation>
    <scope>NUCLEOTIDE SEQUENCE [LARGE SCALE GENOMIC DNA]</scope>
    <source>
        <strain evidence="2">DSM 41982</strain>
    </source>
</reference>
<name>A0ABD5E8U5_9ACTN</name>
<comment type="caution">
    <text evidence="1">The sequence shown here is derived from an EMBL/GenBank/DDBJ whole genome shotgun (WGS) entry which is preliminary data.</text>
</comment>